<feature type="transmembrane region" description="Helical" evidence="1">
    <location>
        <begin position="69"/>
        <end position="87"/>
    </location>
</feature>
<dbReference type="Proteomes" id="UP000182835">
    <property type="component" value="Unassembled WGS sequence"/>
</dbReference>
<proteinExistence type="predicted"/>
<evidence type="ECO:0008006" key="6">
    <source>
        <dbReference type="Google" id="ProtNLM"/>
    </source>
</evidence>
<dbReference type="Proteomes" id="UP000216797">
    <property type="component" value="Unassembled WGS sequence"/>
</dbReference>
<comment type="caution">
    <text evidence="2">The sequence shown here is derived from an EMBL/GenBank/DDBJ whole genome shotgun (WGS) entry which is preliminary data.</text>
</comment>
<dbReference type="OrthoDB" id="1698854at2"/>
<organism evidence="2 4">
    <name type="scientific">Enterococcus canintestini</name>
    <dbReference type="NCBI Taxonomy" id="317010"/>
    <lineage>
        <taxon>Bacteria</taxon>
        <taxon>Bacillati</taxon>
        <taxon>Bacillota</taxon>
        <taxon>Bacilli</taxon>
        <taxon>Lactobacillales</taxon>
        <taxon>Enterococcaceae</taxon>
        <taxon>Enterococcus</taxon>
    </lineage>
</organism>
<keyword evidence="1" id="KW-0812">Transmembrane</keyword>
<dbReference type="AlphaFoldDB" id="A0A1L8R989"/>
<dbReference type="STRING" id="317010.RU96_GL001037"/>
<feature type="transmembrane region" description="Helical" evidence="1">
    <location>
        <begin position="7"/>
        <end position="24"/>
    </location>
</feature>
<dbReference type="InterPro" id="IPR010718">
    <property type="entry name" value="DUF1294"/>
</dbReference>
<feature type="transmembrane region" description="Helical" evidence="1">
    <location>
        <begin position="40"/>
        <end position="57"/>
    </location>
</feature>
<dbReference type="EMBL" id="LHUG01000001">
    <property type="protein sequence ID" value="PAB02135.1"/>
    <property type="molecule type" value="Genomic_DNA"/>
</dbReference>
<dbReference type="EMBL" id="JXKG01000002">
    <property type="protein sequence ID" value="OJG16295.1"/>
    <property type="molecule type" value="Genomic_DNA"/>
</dbReference>
<dbReference type="InterPro" id="IPR012156">
    <property type="entry name" value="Cold_shock_CspA"/>
</dbReference>
<reference evidence="2 4" key="1">
    <citation type="submission" date="2014-12" db="EMBL/GenBank/DDBJ databases">
        <title>Draft genome sequences of 29 type strains of Enterococci.</title>
        <authorList>
            <person name="Zhong Z."/>
            <person name="Sun Z."/>
            <person name="Liu W."/>
            <person name="Zhang W."/>
            <person name="Zhang H."/>
        </authorList>
    </citation>
    <scope>NUCLEOTIDE SEQUENCE [LARGE SCALE GENOMIC DNA]</scope>
    <source>
        <strain evidence="2 4">DSM 21207</strain>
    </source>
</reference>
<keyword evidence="1" id="KW-1133">Transmembrane helix</keyword>
<protein>
    <recommendedName>
        <fullName evidence="6">DUF1294 domain-containing protein</fullName>
    </recommendedName>
</protein>
<evidence type="ECO:0000313" key="4">
    <source>
        <dbReference type="Proteomes" id="UP000182835"/>
    </source>
</evidence>
<dbReference type="RefSeq" id="WP_071863868.1">
    <property type="nucleotide sequence ID" value="NZ_JBHLVQ010000010.1"/>
</dbReference>
<name>A0A1L8R989_9ENTE</name>
<dbReference type="Pfam" id="PF06961">
    <property type="entry name" value="DUF1294"/>
    <property type="match status" value="1"/>
</dbReference>
<evidence type="ECO:0000313" key="5">
    <source>
        <dbReference type="Proteomes" id="UP000216797"/>
    </source>
</evidence>
<evidence type="ECO:0000313" key="2">
    <source>
        <dbReference type="EMBL" id="OJG16295.1"/>
    </source>
</evidence>
<reference evidence="3 5" key="2">
    <citation type="submission" date="2015-08" db="EMBL/GenBank/DDBJ databases">
        <title>Enterococcus genome sequence.</title>
        <authorList>
            <person name="Acedo J.Z."/>
            <person name="Vederas J.C."/>
        </authorList>
    </citation>
    <scope>NUCLEOTIDE SEQUENCE [LARGE SCALE GENOMIC DNA]</scope>
    <source>
        <strain evidence="3 5">49</strain>
    </source>
</reference>
<dbReference type="PIRSF" id="PIRSF002599">
    <property type="entry name" value="Cold_shock_A"/>
    <property type="match status" value="1"/>
</dbReference>
<keyword evidence="5" id="KW-1185">Reference proteome</keyword>
<dbReference type="GO" id="GO:0003676">
    <property type="term" value="F:nucleic acid binding"/>
    <property type="evidence" value="ECO:0007669"/>
    <property type="project" value="InterPro"/>
</dbReference>
<sequence>MFNENPLWFYLVLVNLYVFFLMYYDKRQAVKKGQRISEKNLLFMGIVGGGLGGLLAQKIFRHKTRKKKFYLCFLIGVAVDLLLIIYYH</sequence>
<gene>
    <name evidence="3" type="ORF">AKL21_01050</name>
    <name evidence="2" type="ORF">RU96_GL001037</name>
</gene>
<evidence type="ECO:0000256" key="1">
    <source>
        <dbReference type="SAM" id="Phobius"/>
    </source>
</evidence>
<accession>A0A1L8R989</accession>
<evidence type="ECO:0000313" key="3">
    <source>
        <dbReference type="EMBL" id="PAB02135.1"/>
    </source>
</evidence>
<keyword evidence="1" id="KW-0472">Membrane</keyword>